<gene>
    <name evidence="15" type="ORF">ACERLL_17470</name>
</gene>
<keyword evidence="9 12" id="KW-0472">Membrane</keyword>
<evidence type="ECO:0000256" key="8">
    <source>
        <dbReference type="ARBA" id="ARBA00023065"/>
    </source>
</evidence>
<evidence type="ECO:0000256" key="6">
    <source>
        <dbReference type="ARBA" id="ARBA00022958"/>
    </source>
</evidence>
<proteinExistence type="predicted"/>
<keyword evidence="10 15" id="KW-0407">Ion channel</keyword>
<keyword evidence="5" id="KW-0631">Potassium channel</keyword>
<comment type="catalytic activity">
    <reaction evidence="11">
        <text>K(+)(in) = K(+)(out)</text>
        <dbReference type="Rhea" id="RHEA:29463"/>
        <dbReference type="ChEBI" id="CHEBI:29103"/>
    </reaction>
</comment>
<dbReference type="PANTHER" id="PTHR10027">
    <property type="entry name" value="CALCIUM-ACTIVATED POTASSIUM CHANNEL ALPHA CHAIN"/>
    <property type="match status" value="1"/>
</dbReference>
<dbReference type="InterPro" id="IPR013099">
    <property type="entry name" value="K_chnl_dom"/>
</dbReference>
<keyword evidence="2" id="KW-0813">Transport</keyword>
<dbReference type="Proteomes" id="UP001575181">
    <property type="component" value="Unassembled WGS sequence"/>
</dbReference>
<evidence type="ECO:0000256" key="5">
    <source>
        <dbReference type="ARBA" id="ARBA00022826"/>
    </source>
</evidence>
<evidence type="ECO:0000259" key="14">
    <source>
        <dbReference type="Pfam" id="PF22614"/>
    </source>
</evidence>
<keyword evidence="6" id="KW-0630">Potassium</keyword>
<comment type="subcellular location">
    <subcellularLocation>
        <location evidence="1">Membrane</location>
        <topology evidence="1">Multi-pass membrane protein</topology>
    </subcellularLocation>
</comment>
<evidence type="ECO:0000256" key="9">
    <source>
        <dbReference type="ARBA" id="ARBA00023136"/>
    </source>
</evidence>
<dbReference type="GO" id="GO:0034220">
    <property type="term" value="P:monoatomic ion transmembrane transport"/>
    <property type="evidence" value="ECO:0007669"/>
    <property type="project" value="UniProtKB-KW"/>
</dbReference>
<dbReference type="InterPro" id="IPR047871">
    <property type="entry name" value="K_chnl_Slo-like"/>
</dbReference>
<feature type="transmembrane region" description="Helical" evidence="12">
    <location>
        <begin position="21"/>
        <end position="45"/>
    </location>
</feature>
<evidence type="ECO:0000256" key="2">
    <source>
        <dbReference type="ARBA" id="ARBA00022448"/>
    </source>
</evidence>
<feature type="domain" description="RCK N-terminal" evidence="14">
    <location>
        <begin position="171"/>
        <end position="213"/>
    </location>
</feature>
<keyword evidence="3" id="KW-0633">Potassium transport</keyword>
<keyword evidence="8" id="KW-0406">Ion transport</keyword>
<protein>
    <submittedName>
        <fullName evidence="15">Potassium channel family protein</fullName>
    </submittedName>
</protein>
<keyword evidence="4 12" id="KW-0812">Transmembrane</keyword>
<feature type="transmembrane region" description="Helical" evidence="12">
    <location>
        <begin position="83"/>
        <end position="105"/>
    </location>
</feature>
<evidence type="ECO:0000256" key="10">
    <source>
        <dbReference type="ARBA" id="ARBA00023303"/>
    </source>
</evidence>
<evidence type="ECO:0000256" key="11">
    <source>
        <dbReference type="ARBA" id="ARBA00034430"/>
    </source>
</evidence>
<evidence type="ECO:0000259" key="13">
    <source>
        <dbReference type="Pfam" id="PF07885"/>
    </source>
</evidence>
<dbReference type="EMBL" id="JBGUAW010000020">
    <property type="protein sequence ID" value="MFA9462593.1"/>
    <property type="molecule type" value="Genomic_DNA"/>
</dbReference>
<evidence type="ECO:0000256" key="7">
    <source>
        <dbReference type="ARBA" id="ARBA00022989"/>
    </source>
</evidence>
<dbReference type="Gene3D" id="3.40.50.720">
    <property type="entry name" value="NAD(P)-binding Rossmann-like Domain"/>
    <property type="match status" value="1"/>
</dbReference>
<evidence type="ECO:0000313" key="15">
    <source>
        <dbReference type="EMBL" id="MFA9462593.1"/>
    </source>
</evidence>
<evidence type="ECO:0000313" key="16">
    <source>
        <dbReference type="Proteomes" id="UP001575181"/>
    </source>
</evidence>
<evidence type="ECO:0000256" key="4">
    <source>
        <dbReference type="ARBA" id="ARBA00022692"/>
    </source>
</evidence>
<organism evidence="15 16">
    <name type="scientific">Thiohalorhabdus methylotrophus</name>
    <dbReference type="NCBI Taxonomy" id="3242694"/>
    <lineage>
        <taxon>Bacteria</taxon>
        <taxon>Pseudomonadati</taxon>
        <taxon>Pseudomonadota</taxon>
        <taxon>Gammaproteobacteria</taxon>
        <taxon>Thiohalorhabdales</taxon>
        <taxon>Thiohalorhabdaceae</taxon>
        <taxon>Thiohalorhabdus</taxon>
    </lineage>
</organism>
<dbReference type="Pfam" id="PF07885">
    <property type="entry name" value="Ion_trans_2"/>
    <property type="match status" value="1"/>
</dbReference>
<reference evidence="15 16" key="1">
    <citation type="submission" date="2024-08" db="EMBL/GenBank/DDBJ databases">
        <title>Whole-genome sequencing of halo(alkali)philic microorganisms from hypersaline lakes.</title>
        <authorList>
            <person name="Sorokin D.Y."/>
            <person name="Merkel A.Y."/>
            <person name="Messina E."/>
            <person name="Yakimov M."/>
        </authorList>
    </citation>
    <scope>NUCLEOTIDE SEQUENCE [LARGE SCALE GENOMIC DNA]</scope>
    <source>
        <strain evidence="15 16">Cl-TMA</strain>
    </source>
</reference>
<name>A0ABV4U1G6_9GAMM</name>
<accession>A0ABV4U1G6</accession>
<evidence type="ECO:0000256" key="1">
    <source>
        <dbReference type="ARBA" id="ARBA00004141"/>
    </source>
</evidence>
<evidence type="ECO:0000256" key="3">
    <source>
        <dbReference type="ARBA" id="ARBA00022538"/>
    </source>
</evidence>
<dbReference type="SUPFAM" id="SSF81324">
    <property type="entry name" value="Voltage-gated potassium channels"/>
    <property type="match status" value="1"/>
</dbReference>
<sequence length="233" mass="25596">MPFALARLWRTLLRSVRSRPGRTAAAIFVLLLASLFGNAVAFWWFDGQLDPGIGLGDALWYSIISVTTIGYGDFSATTAPARWATVIAIAFVGLPVFSMFIGVVAEQVVSHHEKERRGLLPVDDQNHMLILNCPSGRRVRDIAREFRADTAFHGKPVYLVTDVVDTNPVSAEEIGFVQGSPIDEEKLRRANIDRADTVIILSPDYGSTNSDAQVAAALTLCLNDLFQVCRKYG</sequence>
<dbReference type="Gene3D" id="1.10.287.70">
    <property type="match status" value="1"/>
</dbReference>
<dbReference type="RefSeq" id="WP_373657382.1">
    <property type="nucleotide sequence ID" value="NZ_JBGUAW010000020.1"/>
</dbReference>
<keyword evidence="16" id="KW-1185">Reference proteome</keyword>
<comment type="caution">
    <text evidence="15">The sequence shown here is derived from an EMBL/GenBank/DDBJ whole genome shotgun (WGS) entry which is preliminary data.</text>
</comment>
<feature type="domain" description="Potassium channel" evidence="13">
    <location>
        <begin position="44"/>
        <end position="108"/>
    </location>
</feature>
<dbReference type="Pfam" id="PF22614">
    <property type="entry name" value="Slo-like_RCK"/>
    <property type="match status" value="1"/>
</dbReference>
<evidence type="ECO:0000256" key="12">
    <source>
        <dbReference type="SAM" id="Phobius"/>
    </source>
</evidence>
<keyword evidence="7 12" id="KW-1133">Transmembrane helix</keyword>
<dbReference type="InterPro" id="IPR003148">
    <property type="entry name" value="RCK_N"/>
</dbReference>
<dbReference type="PANTHER" id="PTHR10027:SF10">
    <property type="entry name" value="SLOWPOKE 2, ISOFORM D"/>
    <property type="match status" value="1"/>
</dbReference>